<protein>
    <submittedName>
        <fullName evidence="5">Tetratricopeptide repeat protein</fullName>
    </submittedName>
</protein>
<reference evidence="5 6" key="1">
    <citation type="journal article" date="2019" name="Nat. Med.">
        <title>A library of human gut bacterial isolates paired with longitudinal multiomics data enables mechanistic microbiome research.</title>
        <authorList>
            <person name="Poyet M."/>
            <person name="Groussin M."/>
            <person name="Gibbons S.M."/>
            <person name="Avila-Pacheco J."/>
            <person name="Jiang X."/>
            <person name="Kearney S.M."/>
            <person name="Perrotta A.R."/>
            <person name="Berdy B."/>
            <person name="Zhao S."/>
            <person name="Lieberman T.D."/>
            <person name="Swanson P.K."/>
            <person name="Smith M."/>
            <person name="Roesemann S."/>
            <person name="Alexander J.E."/>
            <person name="Rich S.A."/>
            <person name="Livny J."/>
            <person name="Vlamakis H."/>
            <person name="Clish C."/>
            <person name="Bullock K."/>
            <person name="Deik A."/>
            <person name="Scott J."/>
            <person name="Pierce K.A."/>
            <person name="Xavier R.J."/>
            <person name="Alm E.J."/>
        </authorList>
    </citation>
    <scope>NUCLEOTIDE SEQUENCE [LARGE SCALE GENOMIC DNA]</scope>
    <source>
        <strain evidence="5 6">BIOML-A10</strain>
    </source>
</reference>
<dbReference type="EMBL" id="VWMK01000014">
    <property type="protein sequence ID" value="KAA3762965.1"/>
    <property type="molecule type" value="Genomic_DNA"/>
</dbReference>
<dbReference type="RefSeq" id="WP_130059374.1">
    <property type="nucleotide sequence ID" value="NZ_CP081899.1"/>
</dbReference>
<evidence type="ECO:0000256" key="4">
    <source>
        <dbReference type="SAM" id="SignalP"/>
    </source>
</evidence>
<feature type="chain" id="PRO_5029525912" evidence="4">
    <location>
        <begin position="19"/>
        <end position="440"/>
    </location>
</feature>
<name>A0A7J4XH60_9BACE</name>
<evidence type="ECO:0000256" key="1">
    <source>
        <dbReference type="ARBA" id="ARBA00022737"/>
    </source>
</evidence>
<dbReference type="Pfam" id="PF13432">
    <property type="entry name" value="TPR_16"/>
    <property type="match status" value="2"/>
</dbReference>
<keyword evidence="1" id="KW-0677">Repeat</keyword>
<keyword evidence="4" id="KW-0732">Signal</keyword>
<proteinExistence type="predicted"/>
<dbReference type="InterPro" id="IPR011990">
    <property type="entry name" value="TPR-like_helical_dom_sf"/>
</dbReference>
<feature type="signal peptide" evidence="4">
    <location>
        <begin position="1"/>
        <end position="18"/>
    </location>
</feature>
<evidence type="ECO:0000313" key="6">
    <source>
        <dbReference type="Proteomes" id="UP000422221"/>
    </source>
</evidence>
<dbReference type="PANTHER" id="PTHR44943:SF8">
    <property type="entry name" value="TPR REPEAT-CONTAINING PROTEIN MJ0263"/>
    <property type="match status" value="1"/>
</dbReference>
<keyword evidence="2 3" id="KW-0802">TPR repeat</keyword>
<sequence>MKQLILFLLLGTCNTLFAQHTKLIQEAMNNYDYEKAIMLIDKEQPTTELLFQKGKALKSLGRNAEALHTFRQIIAGDSLNQRAFIEAAECCKQSAKYQDALKYYQKAIDIHPDNKYVRIQYISLLCNLQQYEEAFGESSVLAETDSSAVILHLQAQSLEGRTGFLDAALGCYHVIQDKYPDDYLAAAKLGQIYNAMQFYEYAIEATEKYREADTTNVVVNRQNAQAYCLSGDYPMAIKRYEYLVGQRDSSFHTYYYLGISYYATEKFYEAHDMLEIARKYDPENVNLLYYLGRACAKTSWKKQGIEYLETAIDLSLPKDSAMTRLYKGLRDCCRLGREPAKAIQAAKDQYKYDKTNHKLLYDIAIDYLFMKDNKNATHYLEAFLKTRPKDTKETAIEINKKGEVEVNMEYYYRSAMETLKKLKQKAKEEDFFKNGTLSKE</sequence>
<dbReference type="InterPro" id="IPR019734">
    <property type="entry name" value="TPR_rpt"/>
</dbReference>
<dbReference type="Gene3D" id="1.25.40.10">
    <property type="entry name" value="Tetratricopeptide repeat domain"/>
    <property type="match status" value="2"/>
</dbReference>
<feature type="repeat" description="TPR" evidence="3">
    <location>
        <begin position="81"/>
        <end position="114"/>
    </location>
</feature>
<dbReference type="AlphaFoldDB" id="A0A7J4XH60"/>
<gene>
    <name evidence="5" type="ORF">F3F73_14530</name>
</gene>
<organism evidence="5 6">
    <name type="scientific">Bacteroides salyersiae</name>
    <dbReference type="NCBI Taxonomy" id="291644"/>
    <lineage>
        <taxon>Bacteria</taxon>
        <taxon>Pseudomonadati</taxon>
        <taxon>Bacteroidota</taxon>
        <taxon>Bacteroidia</taxon>
        <taxon>Bacteroidales</taxon>
        <taxon>Bacteroidaceae</taxon>
        <taxon>Bacteroides</taxon>
    </lineage>
</organism>
<comment type="caution">
    <text evidence="5">The sequence shown here is derived from an EMBL/GenBank/DDBJ whole genome shotgun (WGS) entry which is preliminary data.</text>
</comment>
<evidence type="ECO:0000256" key="2">
    <source>
        <dbReference type="ARBA" id="ARBA00022803"/>
    </source>
</evidence>
<dbReference type="Proteomes" id="UP000422221">
    <property type="component" value="Unassembled WGS sequence"/>
</dbReference>
<dbReference type="PANTHER" id="PTHR44943">
    <property type="entry name" value="CELLULOSE SYNTHASE OPERON PROTEIN C"/>
    <property type="match status" value="1"/>
</dbReference>
<dbReference type="PROSITE" id="PS50005">
    <property type="entry name" value="TPR"/>
    <property type="match status" value="2"/>
</dbReference>
<evidence type="ECO:0000256" key="3">
    <source>
        <dbReference type="PROSITE-ProRule" id="PRU00339"/>
    </source>
</evidence>
<dbReference type="InterPro" id="IPR051685">
    <property type="entry name" value="Ycf3/AcsC/BcsC/TPR_MFPF"/>
</dbReference>
<feature type="repeat" description="TPR" evidence="3">
    <location>
        <begin position="251"/>
        <end position="284"/>
    </location>
</feature>
<dbReference type="SMART" id="SM00028">
    <property type="entry name" value="TPR"/>
    <property type="match status" value="5"/>
</dbReference>
<evidence type="ECO:0000313" key="5">
    <source>
        <dbReference type="EMBL" id="KAA3762965.1"/>
    </source>
</evidence>
<accession>A0A7J4XH60</accession>
<dbReference type="SUPFAM" id="SSF48452">
    <property type="entry name" value="TPR-like"/>
    <property type="match status" value="2"/>
</dbReference>